<gene>
    <name evidence="1" type="ORF">VSF3289_03707</name>
</gene>
<dbReference type="InterPro" id="IPR029787">
    <property type="entry name" value="Nucleotide_cyclase"/>
</dbReference>
<reference evidence="1 2" key="1">
    <citation type="submission" date="2016-08" db="EMBL/GenBank/DDBJ databases">
        <title>Genome sequencing of Vibrio scophthalmi strain FP3289, an isolated from Paralichthys olivaceus.</title>
        <authorList>
            <person name="Han H.-J."/>
        </authorList>
    </citation>
    <scope>NUCLEOTIDE SEQUENCE [LARGE SCALE GENOMIC DNA]</scope>
    <source>
        <strain evidence="1 2">FP3289</strain>
    </source>
</reference>
<dbReference type="OrthoDB" id="8480955at2"/>
<sequence length="289" mass="32362">MIEKSGAVFFVDILGVGALTQGSIQINKEHFEARRFSYENKFSEHQFCAKLLLKFRRILVSATENRKNIKVAQLSDCAFLWSEDVDVVVNAAREIMWKSLLGGLMCRGGLAYGQIVEPDKVNKQLGMFICGGAVTEAVKLEGQLKGMRVAVSPEVVAEFKNIPDNIVVPKTNPIDCSVFDELLWFVYPNEITNRYSSSHKSEKEVALSILKLLAILKHSPKLAWNVSSHPGKVQVAATIDVISEQLVNLYPSLDFRFTAEYAIQALGNRGNNKYESVMKLYKSEVNRNL</sequence>
<dbReference type="AlphaFoldDB" id="A0A1E3WFH4"/>
<dbReference type="Proteomes" id="UP000095131">
    <property type="component" value="Unassembled WGS sequence"/>
</dbReference>
<comment type="caution">
    <text evidence="1">The sequence shown here is derived from an EMBL/GenBank/DDBJ whole genome shotgun (WGS) entry which is preliminary data.</text>
</comment>
<dbReference type="SUPFAM" id="SSF55073">
    <property type="entry name" value="Nucleotide cyclase"/>
    <property type="match status" value="1"/>
</dbReference>
<protein>
    <submittedName>
        <fullName evidence="1">Uncharacterized protein</fullName>
    </submittedName>
</protein>
<dbReference type="Gene3D" id="3.30.70.1230">
    <property type="entry name" value="Nucleotide cyclase"/>
    <property type="match status" value="1"/>
</dbReference>
<proteinExistence type="predicted"/>
<evidence type="ECO:0000313" key="2">
    <source>
        <dbReference type="Proteomes" id="UP000095131"/>
    </source>
</evidence>
<dbReference type="EMBL" id="MDCJ01000007">
    <property type="protein sequence ID" value="ODS04568.1"/>
    <property type="molecule type" value="Genomic_DNA"/>
</dbReference>
<accession>A0A1E3WFH4</accession>
<evidence type="ECO:0000313" key="1">
    <source>
        <dbReference type="EMBL" id="ODS04568.1"/>
    </source>
</evidence>
<organism evidence="1 2">
    <name type="scientific">Vibrio scophthalmi</name>
    <dbReference type="NCBI Taxonomy" id="45658"/>
    <lineage>
        <taxon>Bacteria</taxon>
        <taxon>Pseudomonadati</taxon>
        <taxon>Pseudomonadota</taxon>
        <taxon>Gammaproteobacteria</taxon>
        <taxon>Vibrionales</taxon>
        <taxon>Vibrionaceae</taxon>
        <taxon>Vibrio</taxon>
    </lineage>
</organism>
<name>A0A1E3WFH4_9VIBR</name>
<dbReference type="RefSeq" id="WP_069447751.1">
    <property type="nucleotide sequence ID" value="NZ_MDCJ01000007.1"/>
</dbReference>